<dbReference type="CDD" id="cd16917">
    <property type="entry name" value="HATPase_UhpB-NarQ-NarX-like"/>
    <property type="match status" value="1"/>
</dbReference>
<keyword evidence="13" id="KW-1185">Reference proteome</keyword>
<name>A0A4Q7J647_9PSEU</name>
<evidence type="ECO:0000313" key="13">
    <source>
        <dbReference type="Proteomes" id="UP000292003"/>
    </source>
</evidence>
<dbReference type="EMBL" id="SFCC01000007">
    <property type="protein sequence ID" value="RZQ63080.1"/>
    <property type="molecule type" value="Genomic_DNA"/>
</dbReference>
<dbReference type="PANTHER" id="PTHR24421">
    <property type="entry name" value="NITRATE/NITRITE SENSOR PROTEIN NARX-RELATED"/>
    <property type="match status" value="1"/>
</dbReference>
<dbReference type="InterPro" id="IPR036890">
    <property type="entry name" value="HATPase_C_sf"/>
</dbReference>
<feature type="transmembrane region" description="Helical" evidence="9">
    <location>
        <begin position="119"/>
        <end position="138"/>
    </location>
</feature>
<dbReference type="InterPro" id="IPR003594">
    <property type="entry name" value="HATPase_dom"/>
</dbReference>
<evidence type="ECO:0000256" key="9">
    <source>
        <dbReference type="SAM" id="Phobius"/>
    </source>
</evidence>
<dbReference type="Pfam" id="PF02518">
    <property type="entry name" value="HATPase_c"/>
    <property type="match status" value="1"/>
</dbReference>
<dbReference type="InterPro" id="IPR050482">
    <property type="entry name" value="Sensor_HK_TwoCompSys"/>
</dbReference>
<evidence type="ECO:0000256" key="7">
    <source>
        <dbReference type="ARBA" id="ARBA00022840"/>
    </source>
</evidence>
<feature type="domain" description="Signal transduction histidine kinase subgroup 3 dimerisation and phosphoacceptor" evidence="11">
    <location>
        <begin position="198"/>
        <end position="264"/>
    </location>
</feature>
<proteinExistence type="predicted"/>
<organism evidence="12 13">
    <name type="scientific">Amycolatopsis suaedae</name>
    <dbReference type="NCBI Taxonomy" id="2510978"/>
    <lineage>
        <taxon>Bacteria</taxon>
        <taxon>Bacillati</taxon>
        <taxon>Actinomycetota</taxon>
        <taxon>Actinomycetes</taxon>
        <taxon>Pseudonocardiales</taxon>
        <taxon>Pseudonocardiaceae</taxon>
        <taxon>Amycolatopsis</taxon>
    </lineage>
</organism>
<dbReference type="SUPFAM" id="SSF55874">
    <property type="entry name" value="ATPase domain of HSP90 chaperone/DNA topoisomerase II/histidine kinase"/>
    <property type="match status" value="1"/>
</dbReference>
<feature type="transmembrane region" description="Helical" evidence="9">
    <location>
        <begin position="144"/>
        <end position="163"/>
    </location>
</feature>
<keyword evidence="9" id="KW-0812">Transmembrane</keyword>
<keyword evidence="3" id="KW-0597">Phosphoprotein</keyword>
<sequence length="400" mass="42435">MPKLDPAAPLSWFLRLPQLRQDIVIALGFFGAGAILYATDVYPVFNTDVAHPLWARFLVLGTLCLLTLLRRHTPVLSLLLSAIPVTVDAVLGTSAPVLIVASDFLYAATLYGSRRTSRVMIGVAAFGTIAAATAALIVAPDWRAAVLATFVSIPFIITPVWWATNVRQHRMIAEAERANAVQLARIAELDRRAAVAGERARMARDLHDVIAGHLSAIAIQSEAALSIAASAKPETVRAVLESVRSNSVDALAEMRAMIGLLRADDTTDEATAPARLTELSKLVESARASGMTVEVRADDAAELPAAVDLTAYRIAQEALTNAVKHAPGRSATVSIRRDEAVLTVEVTNELPAGRAAGSGLGHGLLNMRERAQAIGGTFTAGPADSVWRVLARLPMGEPAT</sequence>
<dbReference type="AlphaFoldDB" id="A0A4Q7J647"/>
<evidence type="ECO:0000256" key="2">
    <source>
        <dbReference type="ARBA" id="ARBA00012438"/>
    </source>
</evidence>
<accession>A0A4Q7J647</accession>
<dbReference type="GO" id="GO:0046983">
    <property type="term" value="F:protein dimerization activity"/>
    <property type="evidence" value="ECO:0007669"/>
    <property type="project" value="InterPro"/>
</dbReference>
<dbReference type="RefSeq" id="WP_130476084.1">
    <property type="nucleotide sequence ID" value="NZ_SFCC01000007.1"/>
</dbReference>
<gene>
    <name evidence="12" type="ORF">EWH70_15445</name>
</gene>
<keyword evidence="6 12" id="KW-0418">Kinase</keyword>
<keyword evidence="4" id="KW-0808">Transferase</keyword>
<evidence type="ECO:0000313" key="12">
    <source>
        <dbReference type="EMBL" id="RZQ63080.1"/>
    </source>
</evidence>
<keyword evidence="9" id="KW-0472">Membrane</keyword>
<feature type="transmembrane region" description="Helical" evidence="9">
    <location>
        <begin position="89"/>
        <end position="107"/>
    </location>
</feature>
<comment type="catalytic activity">
    <reaction evidence="1">
        <text>ATP + protein L-histidine = ADP + protein N-phospho-L-histidine.</text>
        <dbReference type="EC" id="2.7.13.3"/>
    </reaction>
</comment>
<dbReference type="PANTHER" id="PTHR24421:SF10">
    <property type="entry name" value="NITRATE_NITRITE SENSOR PROTEIN NARQ"/>
    <property type="match status" value="1"/>
</dbReference>
<feature type="transmembrane region" description="Helical" evidence="9">
    <location>
        <begin position="23"/>
        <end position="41"/>
    </location>
</feature>
<dbReference type="Gene3D" id="1.20.5.1930">
    <property type="match status" value="1"/>
</dbReference>
<dbReference type="Pfam" id="PF07730">
    <property type="entry name" value="HisKA_3"/>
    <property type="match status" value="1"/>
</dbReference>
<dbReference type="InterPro" id="IPR011712">
    <property type="entry name" value="Sig_transdc_His_kin_sub3_dim/P"/>
</dbReference>
<comment type="caution">
    <text evidence="12">The sequence shown here is derived from an EMBL/GenBank/DDBJ whole genome shotgun (WGS) entry which is preliminary data.</text>
</comment>
<keyword evidence="8" id="KW-0902">Two-component regulatory system</keyword>
<protein>
    <recommendedName>
        <fullName evidence="2">histidine kinase</fullName>
        <ecNumber evidence="2">2.7.13.3</ecNumber>
    </recommendedName>
</protein>
<dbReference type="EC" id="2.7.13.3" evidence="2"/>
<evidence type="ECO:0000256" key="4">
    <source>
        <dbReference type="ARBA" id="ARBA00022679"/>
    </source>
</evidence>
<dbReference type="GO" id="GO:0016020">
    <property type="term" value="C:membrane"/>
    <property type="evidence" value="ECO:0007669"/>
    <property type="project" value="InterPro"/>
</dbReference>
<dbReference type="GO" id="GO:0005524">
    <property type="term" value="F:ATP binding"/>
    <property type="evidence" value="ECO:0007669"/>
    <property type="project" value="UniProtKB-KW"/>
</dbReference>
<keyword evidence="9" id="KW-1133">Transmembrane helix</keyword>
<dbReference type="Gene3D" id="3.30.565.10">
    <property type="entry name" value="Histidine kinase-like ATPase, C-terminal domain"/>
    <property type="match status" value="1"/>
</dbReference>
<evidence type="ECO:0000259" key="11">
    <source>
        <dbReference type="Pfam" id="PF07730"/>
    </source>
</evidence>
<evidence type="ECO:0000256" key="5">
    <source>
        <dbReference type="ARBA" id="ARBA00022741"/>
    </source>
</evidence>
<dbReference type="OrthoDB" id="227596at2"/>
<reference evidence="12 13" key="1">
    <citation type="submission" date="2019-02" db="EMBL/GenBank/DDBJ databases">
        <title>Draft genome sequence of Amycolatopsis sp. 8-3EHSu isolated from roots of Suaeda maritima.</title>
        <authorList>
            <person name="Duangmal K."/>
            <person name="Chantavorakit T."/>
        </authorList>
    </citation>
    <scope>NUCLEOTIDE SEQUENCE [LARGE SCALE GENOMIC DNA]</scope>
    <source>
        <strain evidence="12 13">8-3EHSu</strain>
    </source>
</reference>
<evidence type="ECO:0000256" key="3">
    <source>
        <dbReference type="ARBA" id="ARBA00022553"/>
    </source>
</evidence>
<keyword evidence="5" id="KW-0547">Nucleotide-binding</keyword>
<evidence type="ECO:0000256" key="6">
    <source>
        <dbReference type="ARBA" id="ARBA00022777"/>
    </source>
</evidence>
<feature type="domain" description="Histidine kinase/HSP90-like ATPase" evidence="10">
    <location>
        <begin position="310"/>
        <end position="380"/>
    </location>
</feature>
<evidence type="ECO:0000256" key="1">
    <source>
        <dbReference type="ARBA" id="ARBA00000085"/>
    </source>
</evidence>
<dbReference type="Proteomes" id="UP000292003">
    <property type="component" value="Unassembled WGS sequence"/>
</dbReference>
<evidence type="ECO:0000259" key="10">
    <source>
        <dbReference type="Pfam" id="PF02518"/>
    </source>
</evidence>
<evidence type="ECO:0000256" key="8">
    <source>
        <dbReference type="ARBA" id="ARBA00023012"/>
    </source>
</evidence>
<feature type="transmembrane region" description="Helical" evidence="9">
    <location>
        <begin position="53"/>
        <end position="69"/>
    </location>
</feature>
<dbReference type="GO" id="GO:0000155">
    <property type="term" value="F:phosphorelay sensor kinase activity"/>
    <property type="evidence" value="ECO:0007669"/>
    <property type="project" value="InterPro"/>
</dbReference>
<keyword evidence="7" id="KW-0067">ATP-binding</keyword>